<reference evidence="3 4" key="1">
    <citation type="submission" date="2018-10" db="EMBL/GenBank/DDBJ databases">
        <title>Natrarchaeobius chitinivorans gen. nov., sp. nov., and Natrarchaeobius haloalkaliphilus sp. nov., alkaliphilic, chitin-utilizing haloarchaea from hypersaline alkaline lakes.</title>
        <authorList>
            <person name="Sorokin D.Y."/>
            <person name="Elcheninov A.G."/>
            <person name="Kostrikina N.A."/>
            <person name="Bale N.J."/>
            <person name="Sinninghe Damste J.S."/>
            <person name="Khijniak T.V."/>
            <person name="Kublanov I.V."/>
            <person name="Toshchakov S.V."/>
        </authorList>
    </citation>
    <scope>NUCLEOTIDE SEQUENCE [LARGE SCALE GENOMIC DNA]</scope>
    <source>
        <strain evidence="3 4">AArcht7</strain>
    </source>
</reference>
<keyword evidence="1" id="KW-1133">Transmembrane helix</keyword>
<dbReference type="Pfam" id="PF02397">
    <property type="entry name" value="Bac_transf"/>
    <property type="match status" value="1"/>
</dbReference>
<gene>
    <name evidence="3" type="ORF">EA472_19815</name>
</gene>
<feature type="domain" description="Bacterial sugar transferase" evidence="2">
    <location>
        <begin position="295"/>
        <end position="472"/>
    </location>
</feature>
<keyword evidence="1" id="KW-0812">Transmembrane</keyword>
<evidence type="ECO:0000259" key="2">
    <source>
        <dbReference type="Pfam" id="PF02397"/>
    </source>
</evidence>
<keyword evidence="4" id="KW-1185">Reference proteome</keyword>
<keyword evidence="3" id="KW-0808">Transferase</keyword>
<accession>A0A3N6NDP1</accession>
<feature type="transmembrane region" description="Helical" evidence="1">
    <location>
        <begin position="92"/>
        <end position="109"/>
    </location>
</feature>
<dbReference type="InterPro" id="IPR003362">
    <property type="entry name" value="Bact_transf"/>
</dbReference>
<dbReference type="Proteomes" id="UP000281431">
    <property type="component" value="Unassembled WGS sequence"/>
</dbReference>
<organism evidence="3 4">
    <name type="scientific">Natrarchaeobius chitinivorans</name>
    <dbReference type="NCBI Taxonomy" id="1679083"/>
    <lineage>
        <taxon>Archaea</taxon>
        <taxon>Methanobacteriati</taxon>
        <taxon>Methanobacteriota</taxon>
        <taxon>Stenosarchaea group</taxon>
        <taxon>Halobacteria</taxon>
        <taxon>Halobacteriales</taxon>
        <taxon>Natrialbaceae</taxon>
        <taxon>Natrarchaeobius</taxon>
    </lineage>
</organism>
<dbReference type="OrthoDB" id="340745at2157"/>
<name>A0A3N6NDP1_NATCH</name>
<feature type="transmembrane region" description="Helical" evidence="1">
    <location>
        <begin position="48"/>
        <end position="71"/>
    </location>
</feature>
<dbReference type="EMBL" id="REFZ01000021">
    <property type="protein sequence ID" value="RQG96952.1"/>
    <property type="molecule type" value="Genomic_DNA"/>
</dbReference>
<dbReference type="PANTHER" id="PTHR30576">
    <property type="entry name" value="COLANIC BIOSYNTHESIS UDP-GLUCOSE LIPID CARRIER TRANSFERASE"/>
    <property type="match status" value="1"/>
</dbReference>
<sequence>MVTGWRYRVVSVIGVLVLTVGAVAVSNHPTSQVLFTTYVPLFNRLEATVLTGSSLYQALALSVGAVTASLVPLYRPQPRRVLDTAVLVGKRVIVAGLALAALGYFNWSYRLPRATLVMIVGTLGVSLPLWFVWIRRRPNGDEGRTIVVGDDADQIQRVATAVSGTVLGYLCPSVVTTVDDPNGAPTLADGGAIFEEPLAGAEADSADRIELPDRLGGLSRLEDTLVENDIDTVVLAFRRADRAEFFGALDVCHKHGIAAKVHGDYVDKVLVADDAVSTLADIEIEPWDALDHLLKRTFDVVVAGAALIAVSPIVLGIVLAIKLEGEGPIFFSQTRTYLYGETFQVLKFRTLKPEKGGEVGTVIDEHRRTPLGSFLRTTHLDEIPQLWSILVGDMSVVGPRPAQTELEPEFENEAIQWKQRWFVKPGLTGLAQINDATSQEPAEKIQYDLHYIRNQSLLLDTKILLRQLWKVVEDVAELARRR</sequence>
<comment type="caution">
    <text evidence="3">The sequence shown here is derived from an EMBL/GenBank/DDBJ whole genome shotgun (WGS) entry which is preliminary data.</text>
</comment>
<protein>
    <submittedName>
        <fullName evidence="3">Sugar transferase</fullName>
    </submittedName>
</protein>
<dbReference type="PANTHER" id="PTHR30576:SF0">
    <property type="entry name" value="UNDECAPRENYL-PHOSPHATE N-ACETYLGALACTOSAMINYL 1-PHOSPHATE TRANSFERASE-RELATED"/>
    <property type="match status" value="1"/>
</dbReference>
<evidence type="ECO:0000313" key="3">
    <source>
        <dbReference type="EMBL" id="RQG96952.1"/>
    </source>
</evidence>
<proteinExistence type="predicted"/>
<feature type="transmembrane region" description="Helical" evidence="1">
    <location>
        <begin position="115"/>
        <end position="134"/>
    </location>
</feature>
<feature type="transmembrane region" description="Helical" evidence="1">
    <location>
        <begin position="300"/>
        <end position="321"/>
    </location>
</feature>
<evidence type="ECO:0000313" key="4">
    <source>
        <dbReference type="Proteomes" id="UP000281431"/>
    </source>
</evidence>
<dbReference type="GO" id="GO:0016780">
    <property type="term" value="F:phosphotransferase activity, for other substituted phosphate groups"/>
    <property type="evidence" value="ECO:0007669"/>
    <property type="project" value="TreeGrafter"/>
</dbReference>
<keyword evidence="1" id="KW-0472">Membrane</keyword>
<dbReference type="AlphaFoldDB" id="A0A3N6NDP1"/>
<evidence type="ECO:0000256" key="1">
    <source>
        <dbReference type="SAM" id="Phobius"/>
    </source>
</evidence>